<dbReference type="Proteomes" id="UP000663292">
    <property type="component" value="Chromosome"/>
</dbReference>
<feature type="transmembrane region" description="Helical" evidence="1">
    <location>
        <begin position="7"/>
        <end position="29"/>
    </location>
</feature>
<keyword evidence="4" id="KW-1185">Reference proteome</keyword>
<feature type="transmembrane region" description="Helical" evidence="1">
    <location>
        <begin position="75"/>
        <end position="95"/>
    </location>
</feature>
<gene>
    <name evidence="3" type="ORF">HSEST_1106</name>
</gene>
<organism evidence="3 4">
    <name type="scientific">Halapricum desulfuricans</name>
    <dbReference type="NCBI Taxonomy" id="2841257"/>
    <lineage>
        <taxon>Archaea</taxon>
        <taxon>Methanobacteriati</taxon>
        <taxon>Methanobacteriota</taxon>
        <taxon>Stenosarchaea group</taxon>
        <taxon>Halobacteria</taxon>
        <taxon>Halobacteriales</taxon>
        <taxon>Haloarculaceae</taxon>
        <taxon>Halapricum</taxon>
    </lineage>
</organism>
<proteinExistence type="predicted"/>
<feature type="transmembrane region" description="Helical" evidence="1">
    <location>
        <begin position="41"/>
        <end position="63"/>
    </location>
</feature>
<dbReference type="InterPro" id="IPR043717">
    <property type="entry name" value="DUF5658"/>
</dbReference>
<evidence type="ECO:0000313" key="4">
    <source>
        <dbReference type="Proteomes" id="UP000663292"/>
    </source>
</evidence>
<dbReference type="EMBL" id="CP064791">
    <property type="protein sequence ID" value="QSG14639.1"/>
    <property type="molecule type" value="Genomic_DNA"/>
</dbReference>
<protein>
    <submittedName>
        <fullName evidence="3">Putative membrane protein</fullName>
    </submittedName>
</protein>
<sequence length="96" mass="9776">MLADIESYLWGVLVVALLSDVVLTGYGLQHGLSEGNPAMRLAVDAAGIVALLGAKLAALGFGVAVRRDLDDRGAVVPLGLAIPWVGAATVNAVLIL</sequence>
<dbReference type="AlphaFoldDB" id="A0A897NVA6"/>
<keyword evidence="1" id="KW-1133">Transmembrane helix</keyword>
<evidence type="ECO:0000313" key="3">
    <source>
        <dbReference type="EMBL" id="QSG14639.1"/>
    </source>
</evidence>
<keyword evidence="1" id="KW-0812">Transmembrane</keyword>
<dbReference type="Pfam" id="PF18902">
    <property type="entry name" value="DUF5658"/>
    <property type="match status" value="1"/>
</dbReference>
<evidence type="ECO:0000256" key="1">
    <source>
        <dbReference type="SAM" id="Phobius"/>
    </source>
</evidence>
<name>A0A897NVA6_9EURY</name>
<reference evidence="3 4" key="1">
    <citation type="submission" date="2020-11" db="EMBL/GenBank/DDBJ databases">
        <title>Carbohydrate-dependent, anaerobic sulfur respiration: A novel catabolism in halophilic archaea.</title>
        <authorList>
            <person name="Sorokin D.Y."/>
            <person name="Messina E."/>
            <person name="Smedile F."/>
            <person name="La Cono V."/>
            <person name="Hallsworth J.E."/>
            <person name="Yakimov M.M."/>
        </authorList>
    </citation>
    <scope>NUCLEOTIDE SEQUENCE [LARGE SCALE GENOMIC DNA]</scope>
    <source>
        <strain evidence="3 4">HSR-Est</strain>
    </source>
</reference>
<evidence type="ECO:0000259" key="2">
    <source>
        <dbReference type="Pfam" id="PF18902"/>
    </source>
</evidence>
<accession>A0A897NVA6</accession>
<feature type="domain" description="DUF5658" evidence="2">
    <location>
        <begin position="13"/>
        <end position="87"/>
    </location>
</feature>
<keyword evidence="1" id="KW-0472">Membrane</keyword>